<gene>
    <name evidence="3" type="primary">rpiA</name>
    <name evidence="4" type="ORF">A7K91_18180</name>
</gene>
<reference evidence="4 5" key="1">
    <citation type="submission" date="2016-05" db="EMBL/GenBank/DDBJ databases">
        <title>Paenibacillus oryzae. sp. nov., isolated from the rice root.</title>
        <authorList>
            <person name="Zhang J."/>
            <person name="Zhang X."/>
        </authorList>
    </citation>
    <scope>NUCLEOTIDE SEQUENCE [LARGE SCALE GENOMIC DNA]</scope>
    <source>
        <strain evidence="4 5">1DrF-4</strain>
    </source>
</reference>
<dbReference type="InterPro" id="IPR004788">
    <property type="entry name" value="Ribose5P_isomerase_type_A"/>
</dbReference>
<evidence type="ECO:0000256" key="3">
    <source>
        <dbReference type="HAMAP-Rule" id="MF_00170"/>
    </source>
</evidence>
<dbReference type="OrthoDB" id="5870696at2"/>
<comment type="catalytic activity">
    <reaction evidence="1 3">
        <text>aldehydo-D-ribose 5-phosphate = D-ribulose 5-phosphate</text>
        <dbReference type="Rhea" id="RHEA:14657"/>
        <dbReference type="ChEBI" id="CHEBI:58121"/>
        <dbReference type="ChEBI" id="CHEBI:58273"/>
        <dbReference type="EC" id="5.3.1.6"/>
    </reaction>
</comment>
<evidence type="ECO:0000313" key="5">
    <source>
        <dbReference type="Proteomes" id="UP000092024"/>
    </source>
</evidence>
<feature type="active site" description="Proton acceptor" evidence="3">
    <location>
        <position position="102"/>
    </location>
</feature>
<dbReference type="Proteomes" id="UP000092024">
    <property type="component" value="Unassembled WGS sequence"/>
</dbReference>
<dbReference type="AlphaFoldDB" id="A0A1A5YJW2"/>
<dbReference type="GO" id="GO:0009052">
    <property type="term" value="P:pentose-phosphate shunt, non-oxidative branch"/>
    <property type="evidence" value="ECO:0007669"/>
    <property type="project" value="UniProtKB-UniRule"/>
</dbReference>
<comment type="pathway">
    <text evidence="3">Carbohydrate degradation; pentose phosphate pathway; D-ribose 5-phosphate from D-ribulose 5-phosphate (non-oxidative stage): step 1/1.</text>
</comment>
<dbReference type="FunFam" id="3.40.50.1360:FF:000001">
    <property type="entry name" value="Ribose-5-phosphate isomerase A"/>
    <property type="match status" value="1"/>
</dbReference>
<proteinExistence type="inferred from homology"/>
<dbReference type="Gene3D" id="3.30.70.260">
    <property type="match status" value="1"/>
</dbReference>
<name>A0A1A5YJW2_9BACL</name>
<feature type="binding site" evidence="3">
    <location>
        <position position="120"/>
    </location>
    <ligand>
        <name>substrate</name>
    </ligand>
</feature>
<dbReference type="UniPathway" id="UPA00115">
    <property type="reaction ID" value="UER00412"/>
</dbReference>
<comment type="subunit">
    <text evidence="3">Homodimer.</text>
</comment>
<dbReference type="EMBL" id="LYPA01000051">
    <property type="protein sequence ID" value="OBR65902.1"/>
    <property type="molecule type" value="Genomic_DNA"/>
</dbReference>
<dbReference type="PANTHER" id="PTHR11934">
    <property type="entry name" value="RIBOSE-5-PHOSPHATE ISOMERASE"/>
    <property type="match status" value="1"/>
</dbReference>
<comment type="similarity">
    <text evidence="3">Belongs to the ribose 5-phosphate isomerase family.</text>
</comment>
<dbReference type="STRING" id="1844972.A7K91_18180"/>
<dbReference type="PANTHER" id="PTHR11934:SF0">
    <property type="entry name" value="RIBOSE-5-PHOSPHATE ISOMERASE"/>
    <property type="match status" value="1"/>
</dbReference>
<dbReference type="EC" id="5.3.1.6" evidence="3"/>
<feature type="binding site" evidence="3">
    <location>
        <begin position="93"/>
        <end position="96"/>
    </location>
    <ligand>
        <name>substrate</name>
    </ligand>
</feature>
<dbReference type="CDD" id="cd01398">
    <property type="entry name" value="RPI_A"/>
    <property type="match status" value="1"/>
</dbReference>
<dbReference type="InterPro" id="IPR020672">
    <property type="entry name" value="Ribose5P_isomerase_typA_subgr"/>
</dbReference>
<dbReference type="NCBIfam" id="NF001924">
    <property type="entry name" value="PRK00702.1"/>
    <property type="match status" value="1"/>
</dbReference>
<organism evidence="4 5">
    <name type="scientific">Paenibacillus oryzae</name>
    <dbReference type="NCBI Taxonomy" id="1844972"/>
    <lineage>
        <taxon>Bacteria</taxon>
        <taxon>Bacillati</taxon>
        <taxon>Bacillota</taxon>
        <taxon>Bacilli</taxon>
        <taxon>Bacillales</taxon>
        <taxon>Paenibacillaceae</taxon>
        <taxon>Paenibacillus</taxon>
    </lineage>
</organism>
<dbReference type="GO" id="GO:0005829">
    <property type="term" value="C:cytosol"/>
    <property type="evidence" value="ECO:0007669"/>
    <property type="project" value="TreeGrafter"/>
</dbReference>
<evidence type="ECO:0000256" key="2">
    <source>
        <dbReference type="ARBA" id="ARBA00023235"/>
    </source>
</evidence>
<keyword evidence="2 3" id="KW-0413">Isomerase</keyword>
<dbReference type="Pfam" id="PF06026">
    <property type="entry name" value="Rib_5-P_isom_A"/>
    <property type="match status" value="1"/>
</dbReference>
<sequence length="223" mass="24139">MEAKKVAAEKAADFIQDGMIVGLGTGSTAYWAIQRIGARVREGLKIKAIATSQASEELARELGIQQLPFAEIETIDLTIDGADEADPAFHLIKGGGGALLREKIVAAASKKLIIVVDESKVVDKLGRFPLPVEVVPFGHEMTLRKLEQLGCKPVLRTAEGKTFVTDNGNYIADCHFGRIDDPEQLHTVINLIPGTVDNGLFIQMADHIIVGYHDGSVRELEKA</sequence>
<dbReference type="SUPFAM" id="SSF100950">
    <property type="entry name" value="NagB/RpiA/CoA transferase-like"/>
    <property type="match status" value="1"/>
</dbReference>
<evidence type="ECO:0000313" key="4">
    <source>
        <dbReference type="EMBL" id="OBR65902.1"/>
    </source>
</evidence>
<dbReference type="SUPFAM" id="SSF75445">
    <property type="entry name" value="D-ribose-5-phosphate isomerase (RpiA), lid domain"/>
    <property type="match status" value="1"/>
</dbReference>
<comment type="function">
    <text evidence="3">Catalyzes the reversible conversion of ribose-5-phosphate to ribulose 5-phosphate.</text>
</comment>
<accession>A0A1A5YJW2</accession>
<protein>
    <recommendedName>
        <fullName evidence="3">Ribose-5-phosphate isomerase A</fullName>
        <ecNumber evidence="3">5.3.1.6</ecNumber>
    </recommendedName>
    <alternativeName>
        <fullName evidence="3">Phosphoriboisomerase A</fullName>
        <shortName evidence="3">PRI</shortName>
    </alternativeName>
</protein>
<dbReference type="NCBIfam" id="TIGR00021">
    <property type="entry name" value="rpiA"/>
    <property type="match status" value="1"/>
</dbReference>
<dbReference type="GO" id="GO:0004751">
    <property type="term" value="F:ribose-5-phosphate isomerase activity"/>
    <property type="evidence" value="ECO:0007669"/>
    <property type="project" value="UniProtKB-UniRule"/>
</dbReference>
<evidence type="ECO:0000256" key="1">
    <source>
        <dbReference type="ARBA" id="ARBA00001713"/>
    </source>
</evidence>
<keyword evidence="5" id="KW-1185">Reference proteome</keyword>
<dbReference type="HAMAP" id="MF_00170">
    <property type="entry name" value="Rib_5P_isom_A"/>
    <property type="match status" value="1"/>
</dbReference>
<dbReference type="RefSeq" id="WP_068682536.1">
    <property type="nucleotide sequence ID" value="NZ_LYPA01000051.1"/>
</dbReference>
<dbReference type="InterPro" id="IPR037171">
    <property type="entry name" value="NagB/RpiA_transferase-like"/>
</dbReference>
<comment type="caution">
    <text evidence="4">The sequence shown here is derived from an EMBL/GenBank/DDBJ whole genome shotgun (WGS) entry which is preliminary data.</text>
</comment>
<dbReference type="GO" id="GO:0006014">
    <property type="term" value="P:D-ribose metabolic process"/>
    <property type="evidence" value="ECO:0007669"/>
    <property type="project" value="TreeGrafter"/>
</dbReference>
<dbReference type="Gene3D" id="3.40.50.1360">
    <property type="match status" value="1"/>
</dbReference>
<feature type="binding site" evidence="3">
    <location>
        <begin position="25"/>
        <end position="28"/>
    </location>
    <ligand>
        <name>substrate</name>
    </ligand>
</feature>
<feature type="binding site" evidence="3">
    <location>
        <begin position="80"/>
        <end position="83"/>
    </location>
    <ligand>
        <name>substrate</name>
    </ligand>
</feature>